<dbReference type="AlphaFoldDB" id="A0A7C5R1J5"/>
<dbReference type="InterPro" id="IPR012337">
    <property type="entry name" value="RNaseH-like_sf"/>
</dbReference>
<dbReference type="SUPFAM" id="SSF53098">
    <property type="entry name" value="Ribonuclease H-like"/>
    <property type="match status" value="1"/>
</dbReference>
<sequence length="151" mass="16707">MAIVTLDDMCAHQGALIGIDPGSKTYGLAISDTTRLIATPLHTIRRKKFSKDAQSIFEAYDTHNCVGMIVGYPINMDGTEGPRCQSVRDFVTNLLEKRDVPILLWDERLSTAAVTRTMLEADISRAKRAENVDKLAAAYLLQGLLDRLKQA</sequence>
<comment type="function">
    <text evidence="5">Could be a nuclease involved in processing of the 5'-end of pre-16S rRNA.</text>
</comment>
<evidence type="ECO:0000256" key="2">
    <source>
        <dbReference type="ARBA" id="ARBA00022517"/>
    </source>
</evidence>
<dbReference type="InterPro" id="IPR005227">
    <property type="entry name" value="YqgF"/>
</dbReference>
<comment type="caution">
    <text evidence="7">The sequence shown here is derived from an EMBL/GenBank/DDBJ whole genome shotgun (WGS) entry which is preliminary data.</text>
</comment>
<evidence type="ECO:0000256" key="4">
    <source>
        <dbReference type="ARBA" id="ARBA00022801"/>
    </source>
</evidence>
<organism evidence="7">
    <name type="scientific">Hellea balneolensis</name>
    <dbReference type="NCBI Taxonomy" id="287478"/>
    <lineage>
        <taxon>Bacteria</taxon>
        <taxon>Pseudomonadati</taxon>
        <taxon>Pseudomonadota</taxon>
        <taxon>Alphaproteobacteria</taxon>
        <taxon>Maricaulales</taxon>
        <taxon>Robiginitomaculaceae</taxon>
        <taxon>Hellea</taxon>
    </lineage>
</organism>
<dbReference type="InterPro" id="IPR037027">
    <property type="entry name" value="YqgF/RNaseH-like_dom_sf"/>
</dbReference>
<dbReference type="CDD" id="cd16964">
    <property type="entry name" value="YqgF"/>
    <property type="match status" value="1"/>
</dbReference>
<dbReference type="Gene3D" id="3.30.420.140">
    <property type="entry name" value="YqgF/RNase H-like domain"/>
    <property type="match status" value="1"/>
</dbReference>
<dbReference type="NCBIfam" id="TIGR00250">
    <property type="entry name" value="RNAse_H_YqgF"/>
    <property type="match status" value="1"/>
</dbReference>
<dbReference type="GO" id="GO:0004518">
    <property type="term" value="F:nuclease activity"/>
    <property type="evidence" value="ECO:0007669"/>
    <property type="project" value="UniProtKB-KW"/>
</dbReference>
<feature type="domain" description="YqgF/RNase H-like" evidence="6">
    <location>
        <begin position="14"/>
        <end position="114"/>
    </location>
</feature>
<evidence type="ECO:0000256" key="3">
    <source>
        <dbReference type="ARBA" id="ARBA00022722"/>
    </source>
</evidence>
<dbReference type="HAMAP" id="MF_00651">
    <property type="entry name" value="Nuclease_YqgF"/>
    <property type="match status" value="1"/>
</dbReference>
<evidence type="ECO:0000256" key="5">
    <source>
        <dbReference type="HAMAP-Rule" id="MF_00651"/>
    </source>
</evidence>
<dbReference type="GO" id="GO:0005829">
    <property type="term" value="C:cytosol"/>
    <property type="evidence" value="ECO:0007669"/>
    <property type="project" value="TreeGrafter"/>
</dbReference>
<comment type="similarity">
    <text evidence="5">Belongs to the YqgF HJR family.</text>
</comment>
<dbReference type="InterPro" id="IPR006641">
    <property type="entry name" value="YqgF/RNaseH-like_dom"/>
</dbReference>
<dbReference type="EMBL" id="DRMJ01000497">
    <property type="protein sequence ID" value="HHL43844.1"/>
    <property type="molecule type" value="Genomic_DNA"/>
</dbReference>
<keyword evidence="4 5" id="KW-0378">Hydrolase</keyword>
<keyword evidence="3 5" id="KW-0540">Nuclease</keyword>
<evidence type="ECO:0000259" key="6">
    <source>
        <dbReference type="SMART" id="SM00732"/>
    </source>
</evidence>
<keyword evidence="1 5" id="KW-0963">Cytoplasm</keyword>
<evidence type="ECO:0000256" key="1">
    <source>
        <dbReference type="ARBA" id="ARBA00022490"/>
    </source>
</evidence>
<dbReference type="SMART" id="SM00732">
    <property type="entry name" value="YqgFc"/>
    <property type="match status" value="1"/>
</dbReference>
<dbReference type="EC" id="3.1.-.-" evidence="5"/>
<proteinExistence type="inferred from homology"/>
<gene>
    <name evidence="7" type="primary">ruvX</name>
    <name evidence="7" type="ORF">ENJ42_09510</name>
</gene>
<comment type="subcellular location">
    <subcellularLocation>
        <location evidence="5">Cytoplasm</location>
    </subcellularLocation>
</comment>
<reference evidence="7" key="1">
    <citation type="journal article" date="2020" name="mSystems">
        <title>Genome- and Community-Level Interaction Insights into Carbon Utilization and Element Cycling Functions of Hydrothermarchaeota in Hydrothermal Sediment.</title>
        <authorList>
            <person name="Zhou Z."/>
            <person name="Liu Y."/>
            <person name="Xu W."/>
            <person name="Pan J."/>
            <person name="Luo Z.H."/>
            <person name="Li M."/>
        </authorList>
    </citation>
    <scope>NUCLEOTIDE SEQUENCE [LARGE SCALE GENOMIC DNA]</scope>
    <source>
        <strain evidence="7">HyVt-485</strain>
    </source>
</reference>
<name>A0A7C5R1J5_9PROT</name>
<dbReference type="Pfam" id="PF03652">
    <property type="entry name" value="RuvX"/>
    <property type="match status" value="1"/>
</dbReference>
<accession>A0A7C5R1J5</accession>
<dbReference type="PANTHER" id="PTHR33317:SF4">
    <property type="entry name" value="POLYNUCLEOTIDYL TRANSFERASE, RIBONUCLEASE H-LIKE SUPERFAMILY PROTEIN"/>
    <property type="match status" value="1"/>
</dbReference>
<dbReference type="GO" id="GO:0016788">
    <property type="term" value="F:hydrolase activity, acting on ester bonds"/>
    <property type="evidence" value="ECO:0007669"/>
    <property type="project" value="UniProtKB-UniRule"/>
</dbReference>
<keyword evidence="2 5" id="KW-0690">Ribosome biogenesis</keyword>
<dbReference type="Proteomes" id="UP000885830">
    <property type="component" value="Unassembled WGS sequence"/>
</dbReference>
<evidence type="ECO:0000313" key="7">
    <source>
        <dbReference type="EMBL" id="HHL43844.1"/>
    </source>
</evidence>
<dbReference type="GO" id="GO:0000967">
    <property type="term" value="P:rRNA 5'-end processing"/>
    <property type="evidence" value="ECO:0007669"/>
    <property type="project" value="UniProtKB-UniRule"/>
</dbReference>
<dbReference type="PANTHER" id="PTHR33317">
    <property type="entry name" value="POLYNUCLEOTIDYL TRANSFERASE, RIBONUCLEASE H-LIKE SUPERFAMILY PROTEIN"/>
    <property type="match status" value="1"/>
</dbReference>
<protein>
    <recommendedName>
        <fullName evidence="5">Putative pre-16S rRNA nuclease</fullName>
        <ecNumber evidence="5">3.1.-.-</ecNumber>
    </recommendedName>
</protein>